<dbReference type="Pfam" id="PF12697">
    <property type="entry name" value="Abhydrolase_6"/>
    <property type="match status" value="1"/>
</dbReference>
<evidence type="ECO:0000256" key="2">
    <source>
        <dbReference type="SAM" id="MobiDB-lite"/>
    </source>
</evidence>
<dbReference type="PANTHER" id="PTHR10992:SF872">
    <property type="entry name" value="METHYLESTERASE 11, CHLOROPLASTIC-RELATED"/>
    <property type="match status" value="1"/>
</dbReference>
<feature type="region of interest" description="Disordered" evidence="2">
    <location>
        <begin position="78"/>
        <end position="102"/>
    </location>
</feature>
<evidence type="ECO:0000256" key="1">
    <source>
        <dbReference type="ARBA" id="ARBA00022801"/>
    </source>
</evidence>
<reference evidence="4" key="1">
    <citation type="submission" date="2023-05" db="EMBL/GenBank/DDBJ databases">
        <title>Nepenthes gracilis genome sequencing.</title>
        <authorList>
            <person name="Fukushima K."/>
        </authorList>
    </citation>
    <scope>NUCLEOTIDE SEQUENCE</scope>
    <source>
        <strain evidence="4">SING2019-196</strain>
    </source>
</reference>
<evidence type="ECO:0000313" key="4">
    <source>
        <dbReference type="EMBL" id="GMH15129.1"/>
    </source>
</evidence>
<dbReference type="EMBL" id="BSYO01000015">
    <property type="protein sequence ID" value="GMH15129.1"/>
    <property type="molecule type" value="Genomic_DNA"/>
</dbReference>
<dbReference type="GO" id="GO:0080030">
    <property type="term" value="F:methyl indole-3-acetate esterase activity"/>
    <property type="evidence" value="ECO:0007669"/>
    <property type="project" value="TreeGrafter"/>
</dbReference>
<sequence length="382" mass="42202">MGNLCACLSEDKRVSRKHLKRLSNQSDASANLSNRWTRLRSLRRENSAKFEESVIHEQAIAAAAVILHHSGSLPLDRSTSLRYPHTSTNSSKKPVSIPRSTSSRARSLTDPFLQPHQLVNQDVELDGLETNHFVLVHGGGFGAWCWYKTIALLEKGGFKVAAIDLTGSGIHSFETNNVTSLSQYVKPLTDFLDQLPGEEKVILVGHDFGGACISSAMELFPSKVSKAVFVAATMLTTGQSTIDIFSPQEQSDDLMRQAQVFLYANGNNNSPTAIDLDKSLVRDLLFNQSPAKDIALASVSMRPIPFAPVLEKLALTEENYGRVRRFYIETPEDNAMPISLQEQMVNACPPERVFRLKGADHSPFFSKPQALHKLLVEIAKLT</sequence>
<dbReference type="GO" id="GO:0080031">
    <property type="term" value="F:methyl salicylate esterase activity"/>
    <property type="evidence" value="ECO:0007669"/>
    <property type="project" value="TreeGrafter"/>
</dbReference>
<dbReference type="GO" id="GO:0080032">
    <property type="term" value="F:methyl jasmonate esterase activity"/>
    <property type="evidence" value="ECO:0007669"/>
    <property type="project" value="TreeGrafter"/>
</dbReference>
<dbReference type="AlphaFoldDB" id="A0AAD3SQN2"/>
<gene>
    <name evidence="4" type="ORF">Nepgr_016970</name>
</gene>
<dbReference type="InterPro" id="IPR045889">
    <property type="entry name" value="MES/HNL"/>
</dbReference>
<dbReference type="InterPro" id="IPR000073">
    <property type="entry name" value="AB_hydrolase_1"/>
</dbReference>
<dbReference type="InterPro" id="IPR029058">
    <property type="entry name" value="AB_hydrolase_fold"/>
</dbReference>
<proteinExistence type="predicted"/>
<evidence type="ECO:0000313" key="5">
    <source>
        <dbReference type="Proteomes" id="UP001279734"/>
    </source>
</evidence>
<protein>
    <recommendedName>
        <fullName evidence="3">AB hydrolase-1 domain-containing protein</fullName>
    </recommendedName>
</protein>
<dbReference type="Proteomes" id="UP001279734">
    <property type="component" value="Unassembled WGS sequence"/>
</dbReference>
<keyword evidence="1" id="KW-0378">Hydrolase</keyword>
<dbReference type="SUPFAM" id="SSF53474">
    <property type="entry name" value="alpha/beta-Hydrolases"/>
    <property type="match status" value="1"/>
</dbReference>
<organism evidence="4 5">
    <name type="scientific">Nepenthes gracilis</name>
    <name type="common">Slender pitcher plant</name>
    <dbReference type="NCBI Taxonomy" id="150966"/>
    <lineage>
        <taxon>Eukaryota</taxon>
        <taxon>Viridiplantae</taxon>
        <taxon>Streptophyta</taxon>
        <taxon>Embryophyta</taxon>
        <taxon>Tracheophyta</taxon>
        <taxon>Spermatophyta</taxon>
        <taxon>Magnoliopsida</taxon>
        <taxon>eudicotyledons</taxon>
        <taxon>Gunneridae</taxon>
        <taxon>Pentapetalae</taxon>
        <taxon>Caryophyllales</taxon>
        <taxon>Nepenthaceae</taxon>
        <taxon>Nepenthes</taxon>
    </lineage>
</organism>
<evidence type="ECO:0000259" key="3">
    <source>
        <dbReference type="Pfam" id="PF12697"/>
    </source>
</evidence>
<dbReference type="GO" id="GO:0009696">
    <property type="term" value="P:salicylic acid metabolic process"/>
    <property type="evidence" value="ECO:0007669"/>
    <property type="project" value="TreeGrafter"/>
</dbReference>
<dbReference type="FunFam" id="3.40.50.1820:FF:000025">
    <property type="entry name" value="putative methylesterase 11, chloroplastic"/>
    <property type="match status" value="1"/>
</dbReference>
<dbReference type="PANTHER" id="PTHR10992">
    <property type="entry name" value="METHYLESTERASE FAMILY MEMBER"/>
    <property type="match status" value="1"/>
</dbReference>
<feature type="domain" description="AB hydrolase-1" evidence="3">
    <location>
        <begin position="133"/>
        <end position="371"/>
    </location>
</feature>
<accession>A0AAD3SQN2</accession>
<dbReference type="GO" id="GO:0009694">
    <property type="term" value="P:jasmonic acid metabolic process"/>
    <property type="evidence" value="ECO:0007669"/>
    <property type="project" value="TreeGrafter"/>
</dbReference>
<keyword evidence="5" id="KW-1185">Reference proteome</keyword>
<comment type="caution">
    <text evidence="4">The sequence shown here is derived from an EMBL/GenBank/DDBJ whole genome shotgun (WGS) entry which is preliminary data.</text>
</comment>
<dbReference type="Gene3D" id="3.40.50.1820">
    <property type="entry name" value="alpha/beta hydrolase"/>
    <property type="match status" value="1"/>
</dbReference>
<name>A0AAD3SQN2_NEPGR</name>